<dbReference type="InterPro" id="IPR048266">
    <property type="entry name" value="Rax2-like_second"/>
</dbReference>
<dbReference type="Gene3D" id="2.120.10.80">
    <property type="entry name" value="Kelch-type beta propeller"/>
    <property type="match status" value="1"/>
</dbReference>
<evidence type="ECO:0000259" key="5">
    <source>
        <dbReference type="Pfam" id="PF20843"/>
    </source>
</evidence>
<evidence type="ECO:0000313" key="6">
    <source>
        <dbReference type="EMBL" id="KAH7368291.1"/>
    </source>
</evidence>
<keyword evidence="2" id="KW-0472">Membrane</keyword>
<dbReference type="SUPFAM" id="SSF50965">
    <property type="entry name" value="Galactose oxidase, central domain"/>
    <property type="match status" value="1"/>
</dbReference>
<feature type="domain" description="Rax2-like C-terminal" evidence="3">
    <location>
        <begin position="911"/>
        <end position="1155"/>
    </location>
</feature>
<dbReference type="PANTHER" id="PTHR31778:SF2">
    <property type="entry name" value="BUD SITE SELECTION PROTEIN RAX2"/>
    <property type="match status" value="1"/>
</dbReference>
<reference evidence="6" key="1">
    <citation type="journal article" date="2021" name="Nat. Commun.">
        <title>Genetic determinants of endophytism in the Arabidopsis root mycobiome.</title>
        <authorList>
            <person name="Mesny F."/>
            <person name="Miyauchi S."/>
            <person name="Thiergart T."/>
            <person name="Pickel B."/>
            <person name="Atanasova L."/>
            <person name="Karlsson M."/>
            <person name="Huettel B."/>
            <person name="Barry K.W."/>
            <person name="Haridas S."/>
            <person name="Chen C."/>
            <person name="Bauer D."/>
            <person name="Andreopoulos W."/>
            <person name="Pangilinan J."/>
            <person name="LaButti K."/>
            <person name="Riley R."/>
            <person name="Lipzen A."/>
            <person name="Clum A."/>
            <person name="Drula E."/>
            <person name="Henrissat B."/>
            <person name="Kohler A."/>
            <person name="Grigoriev I.V."/>
            <person name="Martin F.M."/>
            <person name="Hacquard S."/>
        </authorList>
    </citation>
    <scope>NUCLEOTIDE SEQUENCE</scope>
    <source>
        <strain evidence="6">MPI-CAGE-AT-0016</strain>
    </source>
</reference>
<accession>A0A8K0TMH9</accession>
<feature type="compositionally biased region" description="Polar residues" evidence="1">
    <location>
        <begin position="410"/>
        <end position="428"/>
    </location>
</feature>
<dbReference type="Pfam" id="PF12768">
    <property type="entry name" value="Rax2"/>
    <property type="match status" value="1"/>
</dbReference>
<keyword evidence="2" id="KW-0812">Transmembrane</keyword>
<protein>
    <submittedName>
        <fullName evidence="6">Cortical protein marker for cell polarity-domain-containing protein</fullName>
    </submittedName>
</protein>
<dbReference type="AlphaFoldDB" id="A0A8K0TMH9"/>
<comment type="caution">
    <text evidence="6">The sequence shown here is derived from an EMBL/GenBank/DDBJ whole genome shotgun (WGS) entry which is preliminary data.</text>
</comment>
<feature type="domain" description="Rax2-like third" evidence="5">
    <location>
        <begin position="392"/>
        <end position="553"/>
    </location>
</feature>
<dbReference type="InterPro" id="IPR048265">
    <property type="entry name" value="Rax2-like_third"/>
</dbReference>
<gene>
    <name evidence="6" type="ORF">B0T11DRAFT_222627</name>
</gene>
<dbReference type="InterPro" id="IPR011043">
    <property type="entry name" value="Gal_Oxase/kelch_b-propeller"/>
</dbReference>
<dbReference type="InterPro" id="IPR015915">
    <property type="entry name" value="Kelch-typ_b-propeller"/>
</dbReference>
<keyword evidence="2" id="KW-1133">Transmembrane helix</keyword>
<name>A0A8K0TMH9_9PEZI</name>
<dbReference type="Pfam" id="PF20843">
    <property type="entry name" value="Rax2_3"/>
    <property type="match status" value="1"/>
</dbReference>
<dbReference type="GO" id="GO:1902929">
    <property type="term" value="C:plasma membrane of growing cell tip"/>
    <property type="evidence" value="ECO:0007669"/>
    <property type="project" value="TreeGrafter"/>
</dbReference>
<evidence type="ECO:0000256" key="1">
    <source>
        <dbReference type="SAM" id="MobiDB-lite"/>
    </source>
</evidence>
<evidence type="ECO:0000259" key="3">
    <source>
        <dbReference type="Pfam" id="PF12768"/>
    </source>
</evidence>
<feature type="domain" description="Rax2-like second" evidence="4">
    <location>
        <begin position="233"/>
        <end position="381"/>
    </location>
</feature>
<evidence type="ECO:0000259" key="4">
    <source>
        <dbReference type="Pfam" id="PF20842"/>
    </source>
</evidence>
<evidence type="ECO:0000313" key="7">
    <source>
        <dbReference type="Proteomes" id="UP000813385"/>
    </source>
</evidence>
<dbReference type="Proteomes" id="UP000813385">
    <property type="component" value="Unassembled WGS sequence"/>
</dbReference>
<dbReference type="EMBL" id="JAGPXD010000002">
    <property type="protein sequence ID" value="KAH7368291.1"/>
    <property type="molecule type" value="Genomic_DNA"/>
</dbReference>
<dbReference type="InterPro" id="IPR024982">
    <property type="entry name" value="Rax2-like_C"/>
</dbReference>
<feature type="region of interest" description="Disordered" evidence="1">
    <location>
        <begin position="405"/>
        <end position="428"/>
    </location>
</feature>
<dbReference type="OrthoDB" id="2503993at2759"/>
<sequence length="1235" mass="129369">MRLPFRRRPATRRHRQAATSDILALAAIAPALAGALDFRPVPEANLDLSRLGRIGVAGDFNGISLYEYEEQNERPVNRNGSESLLARLPNGAFATIASTDASIHDMCASYLDSGDMAGVVIAGNFTSVDGTPSQGVALFNVTSSQFVPLEGLTGQVNALLCDGATNRVYVGGSFRHTNSSNALMWVHGQGWTPLPFAGFNGPVSSITKASNDHIIFGGSFTGLGNLTSSSNTDGQVINLSSSNVTSGSSTSTTGFSDPRNIICKTDGADGAGNTWLLQDGTPGFWGASFGFGFEPTKLRLWNTRQDGRGTRTWRFTAFPINGILNMTYVDPESGQNASCTSECPLSNNPDVPFQDFHFVNSVGLDSFRIDISEFYGAGGGLNGIQLYSDDAFAYAINDFNEPSCDGAGVQSPSSATATGPWRQSPSLQSSSRYLTAELSGDITEDSASVTFFPNIADSGNYTVEMYTPGCLQDDTCATRGQVNITGVMTSAPDGRFTTSLYQTNNFDKYDPLYFGFVEGGSANGFRPSITLTPLAGQSLENMTIVAQRVGFTLLSSTGGLNGLFDFDTSATDISRNDFSSSAINSLGSGFSANSAVHAMVTMGDVVVIAGNFTSNNARNVVGINTADQTTTPLDGGLNGEVRSMHLEAPLLYAGGSFDNVLDGNATGLSNVAVYNSNDDTWSALGGGVNGKVVHVVPMQVNLTDGESEVAIAFTGSFDQINAFGENTAVPASGFAVWVPSQRNWLPNLDGPVPSFDGILTAAVLELPEDSTSLFAGSMSSAAISANGAVTLGETLGQFPVRIEAPGVTSSSLARRDLLSNGNVTGVVAGAFYEEDGKNITVLAGHFTARTGDGSEVNNLVFIDSGNNDAITGLGSDVADNSTFVALALLRGRLFAGGEVSGQIDGEPISGLVSYDLANNTLGPQVPGLNGGNATVSAIQVRPDTGDVYVAGTFQSAGALDCPGVCYYSTERSSWNRPGSSVQGTASALLWTSNTQLIVGGDMRVNDSSISLAIYNPEQDSWSAFPGQENLPGPVNIMTRGSQDGDQIWVSGPSPDGSVYLMKYDGSNWHSAQTLESGTLIYSLQMFTITSSHDNTDTLSGNQVLMLTGSIALPNFGTAAAAIFNGSAVVPYALTTKSGETVGTISGIFTQNTDFFGSSGGNLALVFVVLIGLAIALGLMFLLIIAGVLLDRLRKKREGYTPAPTSMYDRGSGLRRIPPQELFQSLRNRGSGAPQI</sequence>
<evidence type="ECO:0000256" key="2">
    <source>
        <dbReference type="SAM" id="Phobius"/>
    </source>
</evidence>
<dbReference type="Pfam" id="PF20842">
    <property type="entry name" value="Rax2_2"/>
    <property type="match status" value="1"/>
</dbReference>
<feature type="transmembrane region" description="Helical" evidence="2">
    <location>
        <begin position="1162"/>
        <end position="1189"/>
    </location>
</feature>
<proteinExistence type="predicted"/>
<dbReference type="PANTHER" id="PTHR31778">
    <property type="entry name" value="BUD SITE SELECTION PROTEIN RAX2"/>
    <property type="match status" value="1"/>
</dbReference>
<keyword evidence="7" id="KW-1185">Reference proteome</keyword>
<organism evidence="6 7">
    <name type="scientific">Plectosphaerella cucumerina</name>
    <dbReference type="NCBI Taxonomy" id="40658"/>
    <lineage>
        <taxon>Eukaryota</taxon>
        <taxon>Fungi</taxon>
        <taxon>Dikarya</taxon>
        <taxon>Ascomycota</taxon>
        <taxon>Pezizomycotina</taxon>
        <taxon>Sordariomycetes</taxon>
        <taxon>Hypocreomycetidae</taxon>
        <taxon>Glomerellales</taxon>
        <taxon>Plectosphaerellaceae</taxon>
        <taxon>Plectosphaerella</taxon>
    </lineage>
</organism>